<dbReference type="AlphaFoldDB" id="A0A9J2PA51"/>
<sequence length="312" mass="35692">MDQCVLIKGKRKLLSERGDRNSCRVSKQSSQCEAFYRFMPAFEGLIDSAISDLYRNVLSEIAEFVQAEWRSRSRSELPTGVVCCENVDGISLSHSLTELLGKEPVCISAPTPPLYTVVDFIRKNKEPKCFILKQVECLPAHFIDSFISILSDPDWDCKFVLLMTISADMSVVYSRCSRESYTQLAIRRFEFPPPLMALNTFLDAVTFHPHSAVRVDGKLFDELRASFLERSFSIEQLKKMVRLAVLHFFTTAENHEIDVEECCSHIERYVSFMRLLCDLCDGLPLQTQSIYELHSELQSNASFFTDRDGLFS</sequence>
<dbReference type="PANTHER" id="PTHR12748">
    <property type="entry name" value="ORIGIN RECOGNITION COMPLEX SUBUNIT 3"/>
    <property type="match status" value="1"/>
</dbReference>
<dbReference type="GO" id="GO:0005656">
    <property type="term" value="C:nuclear pre-replicative complex"/>
    <property type="evidence" value="ECO:0007669"/>
    <property type="project" value="TreeGrafter"/>
</dbReference>
<name>A0A9J2PA51_ASCLU</name>
<dbReference type="Proteomes" id="UP000036681">
    <property type="component" value="Unplaced"/>
</dbReference>
<accession>A0A9J2PA51</accession>
<evidence type="ECO:0000313" key="3">
    <source>
        <dbReference type="WBParaSite" id="ALUE_0000677201-mRNA-1"/>
    </source>
</evidence>
<proteinExistence type="predicted"/>
<keyword evidence="2" id="KW-1185">Reference proteome</keyword>
<evidence type="ECO:0000313" key="2">
    <source>
        <dbReference type="Proteomes" id="UP000036681"/>
    </source>
</evidence>
<evidence type="ECO:0000259" key="1">
    <source>
        <dbReference type="Pfam" id="PF07034"/>
    </source>
</evidence>
<dbReference type="InterPro" id="IPR045667">
    <property type="entry name" value="ORC3_N"/>
</dbReference>
<dbReference type="InterPro" id="IPR020795">
    <property type="entry name" value="ORC3"/>
</dbReference>
<dbReference type="PANTHER" id="PTHR12748:SF0">
    <property type="entry name" value="ORIGIN RECOGNITION COMPLEX SUBUNIT 3"/>
    <property type="match status" value="1"/>
</dbReference>
<organism evidence="2 3">
    <name type="scientific">Ascaris lumbricoides</name>
    <name type="common">Giant roundworm</name>
    <dbReference type="NCBI Taxonomy" id="6252"/>
    <lineage>
        <taxon>Eukaryota</taxon>
        <taxon>Metazoa</taxon>
        <taxon>Ecdysozoa</taxon>
        <taxon>Nematoda</taxon>
        <taxon>Chromadorea</taxon>
        <taxon>Rhabditida</taxon>
        <taxon>Spirurina</taxon>
        <taxon>Ascaridomorpha</taxon>
        <taxon>Ascaridoidea</taxon>
        <taxon>Ascarididae</taxon>
        <taxon>Ascaris</taxon>
    </lineage>
</organism>
<dbReference type="GO" id="GO:0003688">
    <property type="term" value="F:DNA replication origin binding"/>
    <property type="evidence" value="ECO:0007669"/>
    <property type="project" value="TreeGrafter"/>
</dbReference>
<protein>
    <submittedName>
        <fullName evidence="3">Origin recognition complex subunit 3 N-terminal domain-containing protein</fullName>
    </submittedName>
</protein>
<dbReference type="GO" id="GO:0006270">
    <property type="term" value="P:DNA replication initiation"/>
    <property type="evidence" value="ECO:0007669"/>
    <property type="project" value="TreeGrafter"/>
</dbReference>
<dbReference type="WBParaSite" id="ALUE_0000677201-mRNA-1">
    <property type="protein sequence ID" value="ALUE_0000677201-mRNA-1"/>
    <property type="gene ID" value="ALUE_0000677201"/>
</dbReference>
<dbReference type="Pfam" id="PF07034">
    <property type="entry name" value="ORC3_N"/>
    <property type="match status" value="1"/>
</dbReference>
<feature type="domain" description="Origin recognition complex subunit 3 N-terminal" evidence="1">
    <location>
        <begin position="125"/>
        <end position="250"/>
    </location>
</feature>
<dbReference type="GO" id="GO:0031261">
    <property type="term" value="C:DNA replication preinitiation complex"/>
    <property type="evidence" value="ECO:0007669"/>
    <property type="project" value="TreeGrafter"/>
</dbReference>
<dbReference type="GO" id="GO:0005664">
    <property type="term" value="C:nuclear origin of replication recognition complex"/>
    <property type="evidence" value="ECO:0007669"/>
    <property type="project" value="InterPro"/>
</dbReference>
<reference evidence="3" key="1">
    <citation type="submission" date="2023-03" db="UniProtKB">
        <authorList>
            <consortium name="WormBaseParasite"/>
        </authorList>
    </citation>
    <scope>IDENTIFICATION</scope>
</reference>